<name>A0AAE3HM53_9GAMM</name>
<dbReference type="Proteomes" id="UP001204445">
    <property type="component" value="Unassembled WGS sequence"/>
</dbReference>
<dbReference type="RefSeq" id="WP_259054619.1">
    <property type="nucleotide sequence ID" value="NZ_JANUCT010000005.1"/>
</dbReference>
<organism evidence="4 5">
    <name type="scientific">Methylohalomonas lacus</name>
    <dbReference type="NCBI Taxonomy" id="398773"/>
    <lineage>
        <taxon>Bacteria</taxon>
        <taxon>Pseudomonadati</taxon>
        <taxon>Pseudomonadota</taxon>
        <taxon>Gammaproteobacteria</taxon>
        <taxon>Methylohalomonadales</taxon>
        <taxon>Methylohalomonadaceae</taxon>
        <taxon>Methylohalomonas</taxon>
    </lineage>
</organism>
<proteinExistence type="inferred from homology"/>
<dbReference type="GO" id="GO:0003978">
    <property type="term" value="F:UDP-glucose 4-epimerase activity"/>
    <property type="evidence" value="ECO:0007669"/>
    <property type="project" value="UniProtKB-EC"/>
</dbReference>
<dbReference type="PANTHER" id="PTHR43000">
    <property type="entry name" value="DTDP-D-GLUCOSE 4,6-DEHYDRATASE-RELATED"/>
    <property type="match status" value="1"/>
</dbReference>
<dbReference type="InterPro" id="IPR001509">
    <property type="entry name" value="Epimerase_deHydtase"/>
</dbReference>
<dbReference type="AlphaFoldDB" id="A0AAE3HM53"/>
<dbReference type="Pfam" id="PF01370">
    <property type="entry name" value="Epimerase"/>
    <property type="match status" value="1"/>
</dbReference>
<dbReference type="Gene3D" id="3.40.50.720">
    <property type="entry name" value="NAD(P)-binding Rossmann-like Domain"/>
    <property type="match status" value="1"/>
</dbReference>
<keyword evidence="5" id="KW-1185">Reference proteome</keyword>
<evidence type="ECO:0000259" key="3">
    <source>
        <dbReference type="Pfam" id="PF01370"/>
    </source>
</evidence>
<evidence type="ECO:0000256" key="2">
    <source>
        <dbReference type="ARBA" id="ARBA00007637"/>
    </source>
</evidence>
<feature type="domain" description="NAD-dependent epimerase/dehydratase" evidence="3">
    <location>
        <begin position="5"/>
        <end position="237"/>
    </location>
</feature>
<dbReference type="InterPro" id="IPR036291">
    <property type="entry name" value="NAD(P)-bd_dom_sf"/>
</dbReference>
<evidence type="ECO:0000256" key="1">
    <source>
        <dbReference type="ARBA" id="ARBA00005125"/>
    </source>
</evidence>
<gene>
    <name evidence="4" type="ORF">J2T55_001021</name>
</gene>
<protein>
    <submittedName>
        <fullName evidence="4">UDP-glucose 4-epimerase</fullName>
        <ecNumber evidence="4">5.1.3.2</ecNumber>
    </submittedName>
</protein>
<sequence length="316" mass="34399">MRLAVLVTGGAGFIGSHTVDRLLAEGHSVRVIDNLSSGARVNLPAHHPQFEFIHADVNDAGQLRSAMSGVDSCLHLAAQISVERSLADPVYSAEQNIMGSIQVLQAARDMGLSRVVYSSSAAVYGNPDRLSLDEMTPLQPLSPYGIEKQILEQYAGFYTQTFGLSCMGLRYFNVYGPRQNGASPYSGVIAKFIDALLTGEPLRIFGDGLQQRDFIYVQDVVAANMAALQANCQGVCNVATGRLTNLLDLVRALEVLTGQNIRPVFNTMRQGDIRNSLGHVGRLREWLGVSARWSLHEGLKELLAHEAAKLDQVYEA</sequence>
<dbReference type="Gene3D" id="3.90.25.10">
    <property type="entry name" value="UDP-galactose 4-epimerase, domain 1"/>
    <property type="match status" value="1"/>
</dbReference>
<accession>A0AAE3HM53</accession>
<comment type="pathway">
    <text evidence="1">Bacterial outer membrane biogenesis; LPS O-antigen biosynthesis.</text>
</comment>
<comment type="caution">
    <text evidence="4">The sequence shown here is derived from an EMBL/GenBank/DDBJ whole genome shotgun (WGS) entry which is preliminary data.</text>
</comment>
<evidence type="ECO:0000313" key="4">
    <source>
        <dbReference type="EMBL" id="MCS3903013.1"/>
    </source>
</evidence>
<dbReference type="EC" id="5.1.3.2" evidence="4"/>
<comment type="similarity">
    <text evidence="2">Belongs to the NAD(P)-dependent epimerase/dehydratase family.</text>
</comment>
<dbReference type="EMBL" id="JANUCT010000005">
    <property type="protein sequence ID" value="MCS3903013.1"/>
    <property type="molecule type" value="Genomic_DNA"/>
</dbReference>
<dbReference type="SUPFAM" id="SSF51735">
    <property type="entry name" value="NAD(P)-binding Rossmann-fold domains"/>
    <property type="match status" value="1"/>
</dbReference>
<reference evidence="4" key="1">
    <citation type="submission" date="2022-08" db="EMBL/GenBank/DDBJ databases">
        <title>Genomic Encyclopedia of Type Strains, Phase III (KMG-III): the genomes of soil and plant-associated and newly described type strains.</title>
        <authorList>
            <person name="Whitman W."/>
        </authorList>
    </citation>
    <scope>NUCLEOTIDE SEQUENCE</scope>
    <source>
        <strain evidence="4">HMT 1</strain>
    </source>
</reference>
<keyword evidence="4" id="KW-0413">Isomerase</keyword>
<evidence type="ECO:0000313" key="5">
    <source>
        <dbReference type="Proteomes" id="UP001204445"/>
    </source>
</evidence>